<feature type="transmembrane region" description="Helical" evidence="2">
    <location>
        <begin position="93"/>
        <end position="112"/>
    </location>
</feature>
<name>A0A7W3JT87_9MICO</name>
<proteinExistence type="predicted"/>
<evidence type="ECO:0000256" key="1">
    <source>
        <dbReference type="SAM" id="MobiDB-lite"/>
    </source>
</evidence>
<comment type="caution">
    <text evidence="3">The sequence shown here is derived from an EMBL/GenBank/DDBJ whole genome shotgun (WGS) entry which is preliminary data.</text>
</comment>
<reference evidence="3 4" key="1">
    <citation type="submission" date="2020-07" db="EMBL/GenBank/DDBJ databases">
        <title>Sequencing the genomes of 1000 actinobacteria strains.</title>
        <authorList>
            <person name="Klenk H.-P."/>
        </authorList>
    </citation>
    <scope>NUCLEOTIDE SEQUENCE [LARGE SCALE GENOMIC DNA]</scope>
    <source>
        <strain evidence="3 4">DSM 23737</strain>
    </source>
</reference>
<organism evidence="3 4">
    <name type="scientific">Alpinimonas psychrophila</name>
    <dbReference type="NCBI Taxonomy" id="748908"/>
    <lineage>
        <taxon>Bacteria</taxon>
        <taxon>Bacillati</taxon>
        <taxon>Actinomycetota</taxon>
        <taxon>Actinomycetes</taxon>
        <taxon>Micrococcales</taxon>
        <taxon>Microbacteriaceae</taxon>
        <taxon>Alpinimonas</taxon>
    </lineage>
</organism>
<dbReference type="Pfam" id="PF09819">
    <property type="entry name" value="ABC_cobalt"/>
    <property type="match status" value="1"/>
</dbReference>
<evidence type="ECO:0000313" key="4">
    <source>
        <dbReference type="Proteomes" id="UP000524237"/>
    </source>
</evidence>
<gene>
    <name evidence="3" type="ORF">FB555_000905</name>
</gene>
<feature type="compositionally biased region" description="Low complexity" evidence="1">
    <location>
        <begin position="1"/>
        <end position="16"/>
    </location>
</feature>
<keyword evidence="4" id="KW-1185">Reference proteome</keyword>
<feature type="transmembrane region" description="Helical" evidence="2">
    <location>
        <begin position="141"/>
        <end position="165"/>
    </location>
</feature>
<feature type="transmembrane region" description="Helical" evidence="2">
    <location>
        <begin position="66"/>
        <end position="86"/>
    </location>
</feature>
<dbReference type="InterPro" id="IPR017195">
    <property type="entry name" value="ABC_thiamin-permease_prd"/>
</dbReference>
<dbReference type="PIRSF" id="PIRSF037394">
    <property type="entry name" value="ABC_thiamine-permease_YkoE_prd"/>
    <property type="match status" value="1"/>
</dbReference>
<accession>A0A7W3JT87</accession>
<keyword evidence="2" id="KW-0472">Membrane</keyword>
<evidence type="ECO:0000313" key="3">
    <source>
        <dbReference type="EMBL" id="MBA8828834.1"/>
    </source>
</evidence>
<sequence length="216" mass="22164">MHATISNATSSIISTSPHGNGGPSRYRWRVVDIVVASVIGVASGVIFWAWGLAYGPLSAVLTVTPGLSALLGGGWLFAAVLGGLIVRKPGAALYTELVAAIVSALIGSQWGFGTLMSGLIQGLGAEIIFALFLYSSWRLYVGVLAGAGAGLAMSINDLIVWYAGIDVPFQITYVICGIISGAVIGGLLPWFAVRGLARAGALSRFAAGRQSVPGQS</sequence>
<feature type="transmembrane region" description="Helical" evidence="2">
    <location>
        <begin position="118"/>
        <end position="134"/>
    </location>
</feature>
<dbReference type="AlphaFoldDB" id="A0A7W3JT87"/>
<dbReference type="Proteomes" id="UP000524237">
    <property type="component" value="Unassembled WGS sequence"/>
</dbReference>
<evidence type="ECO:0000256" key="2">
    <source>
        <dbReference type="SAM" id="Phobius"/>
    </source>
</evidence>
<protein>
    <submittedName>
        <fullName evidence="3">Energy-coupling factor transport system substrate-specific component</fullName>
    </submittedName>
</protein>
<dbReference type="RefSeq" id="WP_343046399.1">
    <property type="nucleotide sequence ID" value="NZ_JACGWU010000001.1"/>
</dbReference>
<keyword evidence="2" id="KW-1133">Transmembrane helix</keyword>
<feature type="region of interest" description="Disordered" evidence="1">
    <location>
        <begin position="1"/>
        <end position="22"/>
    </location>
</feature>
<dbReference type="EMBL" id="JACGWU010000001">
    <property type="protein sequence ID" value="MBA8828834.1"/>
    <property type="molecule type" value="Genomic_DNA"/>
</dbReference>
<keyword evidence="2" id="KW-0812">Transmembrane</keyword>
<feature type="transmembrane region" description="Helical" evidence="2">
    <location>
        <begin position="33"/>
        <end position="54"/>
    </location>
</feature>
<feature type="transmembrane region" description="Helical" evidence="2">
    <location>
        <begin position="171"/>
        <end position="193"/>
    </location>
</feature>